<feature type="domain" description="NADP-dependent oxidoreductase" evidence="1">
    <location>
        <begin position="15"/>
        <end position="314"/>
    </location>
</feature>
<dbReference type="InterPro" id="IPR036812">
    <property type="entry name" value="NAD(P)_OxRdtase_dom_sf"/>
</dbReference>
<dbReference type="InterPro" id="IPR053135">
    <property type="entry name" value="AKR2_Oxidoreductase"/>
</dbReference>
<dbReference type="SUPFAM" id="SSF51430">
    <property type="entry name" value="NAD(P)-linked oxidoreductase"/>
    <property type="match status" value="1"/>
</dbReference>
<dbReference type="CDD" id="cd19086">
    <property type="entry name" value="AKR_AKR11C1"/>
    <property type="match status" value="1"/>
</dbReference>
<reference evidence="2 3" key="1">
    <citation type="submission" date="2023-04" db="EMBL/GenBank/DDBJ databases">
        <title>YMD61, complete Genome.</title>
        <authorList>
            <person name="Zhang J."/>
        </authorList>
    </citation>
    <scope>NUCLEOTIDE SEQUENCE [LARGE SCALE GENOMIC DNA]</scope>
    <source>
        <strain evidence="2 3">YMD61</strain>
        <plasmid evidence="2 3">unnamed1</plasmid>
    </source>
</reference>
<gene>
    <name evidence="2" type="ORF">QF092_18690</name>
</gene>
<geneLocation type="plasmid" evidence="2 3">
    <name>unnamed1</name>
</geneLocation>
<keyword evidence="2" id="KW-0560">Oxidoreductase</keyword>
<dbReference type="Gene3D" id="3.20.20.100">
    <property type="entry name" value="NADP-dependent oxidoreductase domain"/>
    <property type="match status" value="1"/>
</dbReference>
<dbReference type="Proteomes" id="UP001230978">
    <property type="component" value="Plasmid unnamed1"/>
</dbReference>
<evidence type="ECO:0000313" key="3">
    <source>
        <dbReference type="Proteomes" id="UP001230978"/>
    </source>
</evidence>
<dbReference type="InterPro" id="IPR023210">
    <property type="entry name" value="NADP_OxRdtase_dom"/>
</dbReference>
<evidence type="ECO:0000259" key="1">
    <source>
        <dbReference type="Pfam" id="PF00248"/>
    </source>
</evidence>
<dbReference type="EC" id="1.1.1.-" evidence="2"/>
<sequence>MRYRDFGRTGWKVSEIGFGAWQIGGQWGKVDDAASIRTLLHAFERGINFVDTAELYGHGHSETVIGQALRQWKGGKIYVATKAQPTVWPNPDDPAPQLRGRFPEWHLRSNVENSLRRLGVERLDLFQLHSWGPMGHRELDWLETLNDLRAEGKIDQIGVSLRDNHPEEGVILARLGLVASEQVIFNMFEQPPRDALFPAANDSGTAIIARVPLDSGSLVGNWTTDSYDRFEPSSQPHQMFRGDRFAETLRRVEALKAEVTPYFPTLAEAAMRYVLAHDAISTLIPGMKSPEEVDMNVRYCDGAAFPDDLLARLPSHAWVRNFYR</sequence>
<name>A0ABY8QC16_9RHOB</name>
<keyword evidence="2" id="KW-0614">Plasmid</keyword>
<dbReference type="PANTHER" id="PTHR43312">
    <property type="entry name" value="D-THREO-ALDOSE 1-DEHYDROGENASE"/>
    <property type="match status" value="1"/>
</dbReference>
<organism evidence="2 3">
    <name type="scientific">Fuscovulum ytuae</name>
    <dbReference type="NCBI Taxonomy" id="3042299"/>
    <lineage>
        <taxon>Bacteria</taxon>
        <taxon>Pseudomonadati</taxon>
        <taxon>Pseudomonadota</taxon>
        <taxon>Alphaproteobacteria</taxon>
        <taxon>Rhodobacterales</taxon>
        <taxon>Paracoccaceae</taxon>
        <taxon>Fuscovulum</taxon>
    </lineage>
</organism>
<dbReference type="EMBL" id="CP124536">
    <property type="protein sequence ID" value="WGV18244.1"/>
    <property type="molecule type" value="Genomic_DNA"/>
</dbReference>
<keyword evidence="3" id="KW-1185">Reference proteome</keyword>
<proteinExistence type="predicted"/>
<dbReference type="RefSeq" id="WP_281470281.1">
    <property type="nucleotide sequence ID" value="NZ_CP124536.1"/>
</dbReference>
<evidence type="ECO:0000313" key="2">
    <source>
        <dbReference type="EMBL" id="WGV18244.1"/>
    </source>
</evidence>
<dbReference type="PANTHER" id="PTHR43312:SF1">
    <property type="entry name" value="NADP-DEPENDENT OXIDOREDUCTASE DOMAIN-CONTAINING PROTEIN"/>
    <property type="match status" value="1"/>
</dbReference>
<dbReference type="GO" id="GO:0016491">
    <property type="term" value="F:oxidoreductase activity"/>
    <property type="evidence" value="ECO:0007669"/>
    <property type="project" value="UniProtKB-KW"/>
</dbReference>
<accession>A0ABY8QC16</accession>
<dbReference type="Pfam" id="PF00248">
    <property type="entry name" value="Aldo_ket_red"/>
    <property type="match status" value="1"/>
</dbReference>
<protein>
    <submittedName>
        <fullName evidence="2">Aldo/keto reductase</fullName>
        <ecNumber evidence="2">1.1.1.-</ecNumber>
    </submittedName>
</protein>